<dbReference type="GeneID" id="54488593"/>
<dbReference type="RefSeq" id="XP_033596622.1">
    <property type="nucleotide sequence ID" value="XM_033747539.1"/>
</dbReference>
<dbReference type="Pfam" id="PF06985">
    <property type="entry name" value="HET"/>
    <property type="match status" value="1"/>
</dbReference>
<gene>
    <name evidence="2" type="ORF">EJ05DRAFT_504274</name>
</gene>
<sequence>MERYKYSPLIAAENEIRFLTLCPSNVGQVYIKLWTASLPRKGKLPFHTDDPGSVLVENDTSTEPSGKFSSISITRNLFTVLPYLQLPDKPRNLWIDAVCINQEDIEERCQQVQLMAEIYSQASQVVAWLGPPSEGSDFGLPLLGRISSKFDVDWRSGHILWGTPREDDTRESIDYDIWLLDCTVAFPVMSREHRAMLEVYNRPYFERLWIRQEVTNPRKVMMTCGTKVLHAVDFHKATLLLYRKYLIANDKPSQDLCQRLLSVLQIFGDESIETRIENALTRTQAAKCFDPRDRVYAIFGLLSAKSFLQSTIIPDYTKAIAEVYREVIIAELSRDKRVTVLSHSEKKKTAFKHPSWVPDWSGERTRSSLSGHFADGEATATASLSDCGQVLRIEGLLVTTVKEVTKVQAVACENKEDRLRGILRQLLQSIDPSKPYPSGGTAKDACAYLFSGYKLLECMSELKRNDFLAGFDYMRDLLSSLAAQEDVDLKSRFGSYTMYISDILQACEGQALITTDSGLIGLGNTEAQPGDAIAIVLGCGRPLILRSQSNGNYEVIGSSSIHGLNWGEAVLGPFPRTRETGYESKYDPRVNWDELEIREDKGERIWYDDETEDGDIKLFEYPDAKYLKGKGVDIDTIKLV</sequence>
<keyword evidence="3" id="KW-1185">Reference proteome</keyword>
<evidence type="ECO:0000313" key="3">
    <source>
        <dbReference type="Proteomes" id="UP000799437"/>
    </source>
</evidence>
<dbReference type="AlphaFoldDB" id="A0A6A6VZC9"/>
<dbReference type="EMBL" id="ML996581">
    <property type="protein sequence ID" value="KAF2754171.1"/>
    <property type="molecule type" value="Genomic_DNA"/>
</dbReference>
<dbReference type="InterPro" id="IPR052895">
    <property type="entry name" value="HetReg/Transcr_Mod"/>
</dbReference>
<dbReference type="PANTHER" id="PTHR24148">
    <property type="entry name" value="ANKYRIN REPEAT DOMAIN-CONTAINING PROTEIN 39 HOMOLOG-RELATED"/>
    <property type="match status" value="1"/>
</dbReference>
<protein>
    <recommendedName>
        <fullName evidence="1">Heterokaryon incompatibility domain-containing protein</fullName>
    </recommendedName>
</protein>
<feature type="domain" description="Heterokaryon incompatibility" evidence="1">
    <location>
        <begin position="69"/>
        <end position="213"/>
    </location>
</feature>
<dbReference type="InterPro" id="IPR010730">
    <property type="entry name" value="HET"/>
</dbReference>
<name>A0A6A6VZC9_9PEZI</name>
<organism evidence="2 3">
    <name type="scientific">Pseudovirgaria hyperparasitica</name>
    <dbReference type="NCBI Taxonomy" id="470096"/>
    <lineage>
        <taxon>Eukaryota</taxon>
        <taxon>Fungi</taxon>
        <taxon>Dikarya</taxon>
        <taxon>Ascomycota</taxon>
        <taxon>Pezizomycotina</taxon>
        <taxon>Dothideomycetes</taxon>
        <taxon>Dothideomycetes incertae sedis</taxon>
        <taxon>Acrospermales</taxon>
        <taxon>Acrospermaceae</taxon>
        <taxon>Pseudovirgaria</taxon>
    </lineage>
</organism>
<accession>A0A6A6VZC9</accession>
<evidence type="ECO:0000259" key="1">
    <source>
        <dbReference type="Pfam" id="PF06985"/>
    </source>
</evidence>
<dbReference type="OrthoDB" id="4850726at2759"/>
<evidence type="ECO:0000313" key="2">
    <source>
        <dbReference type="EMBL" id="KAF2754171.1"/>
    </source>
</evidence>
<dbReference type="PANTHER" id="PTHR24148:SF64">
    <property type="entry name" value="HETEROKARYON INCOMPATIBILITY DOMAIN-CONTAINING PROTEIN"/>
    <property type="match status" value="1"/>
</dbReference>
<reference evidence="2" key="1">
    <citation type="journal article" date="2020" name="Stud. Mycol.">
        <title>101 Dothideomycetes genomes: a test case for predicting lifestyles and emergence of pathogens.</title>
        <authorList>
            <person name="Haridas S."/>
            <person name="Albert R."/>
            <person name="Binder M."/>
            <person name="Bloem J."/>
            <person name="Labutti K."/>
            <person name="Salamov A."/>
            <person name="Andreopoulos B."/>
            <person name="Baker S."/>
            <person name="Barry K."/>
            <person name="Bills G."/>
            <person name="Bluhm B."/>
            <person name="Cannon C."/>
            <person name="Castanera R."/>
            <person name="Culley D."/>
            <person name="Daum C."/>
            <person name="Ezra D."/>
            <person name="Gonzalez J."/>
            <person name="Henrissat B."/>
            <person name="Kuo A."/>
            <person name="Liang C."/>
            <person name="Lipzen A."/>
            <person name="Lutzoni F."/>
            <person name="Magnuson J."/>
            <person name="Mondo S."/>
            <person name="Nolan M."/>
            <person name="Ohm R."/>
            <person name="Pangilinan J."/>
            <person name="Park H.-J."/>
            <person name="Ramirez L."/>
            <person name="Alfaro M."/>
            <person name="Sun H."/>
            <person name="Tritt A."/>
            <person name="Yoshinaga Y."/>
            <person name="Zwiers L.-H."/>
            <person name="Turgeon B."/>
            <person name="Goodwin S."/>
            <person name="Spatafora J."/>
            <person name="Crous P."/>
            <person name="Grigoriev I."/>
        </authorList>
    </citation>
    <scope>NUCLEOTIDE SEQUENCE</scope>
    <source>
        <strain evidence="2">CBS 121739</strain>
    </source>
</reference>
<dbReference type="Proteomes" id="UP000799437">
    <property type="component" value="Unassembled WGS sequence"/>
</dbReference>
<proteinExistence type="predicted"/>